<dbReference type="Pfam" id="PF00501">
    <property type="entry name" value="AMP-binding"/>
    <property type="match status" value="2"/>
</dbReference>
<feature type="transmembrane region" description="Helical" evidence="4">
    <location>
        <begin position="1185"/>
        <end position="1210"/>
    </location>
</feature>
<gene>
    <name evidence="6" type="ORF">CKAN_00211100</name>
</gene>
<dbReference type="PANTHER" id="PTHR22754">
    <property type="entry name" value="DISCO-INTERACTING PROTEIN 2 DIP2 -RELATED"/>
    <property type="match status" value="1"/>
</dbReference>
<proteinExistence type="predicted"/>
<feature type="transmembrane region" description="Helical" evidence="4">
    <location>
        <begin position="1455"/>
        <end position="1479"/>
    </location>
</feature>
<dbReference type="PRINTS" id="PR00419">
    <property type="entry name" value="ADXRDTASE"/>
</dbReference>
<dbReference type="PROSITE" id="PS50075">
    <property type="entry name" value="CARRIER"/>
    <property type="match status" value="2"/>
</dbReference>
<feature type="domain" description="Carrier" evidence="5">
    <location>
        <begin position="2812"/>
        <end position="2886"/>
    </location>
</feature>
<dbReference type="InterPro" id="IPR020835">
    <property type="entry name" value="Catalase_sf"/>
</dbReference>
<dbReference type="EMBL" id="QPKB01000001">
    <property type="protein sequence ID" value="RWR73807.1"/>
    <property type="molecule type" value="Genomic_DNA"/>
</dbReference>
<feature type="transmembrane region" description="Helical" evidence="4">
    <location>
        <begin position="3879"/>
        <end position="3906"/>
    </location>
</feature>
<feature type="transmembrane region" description="Helical" evidence="4">
    <location>
        <begin position="2962"/>
        <end position="2987"/>
    </location>
</feature>
<dbReference type="OrthoDB" id="69964at2759"/>
<feature type="transmembrane region" description="Helical" evidence="4">
    <location>
        <begin position="1420"/>
        <end position="1443"/>
    </location>
</feature>
<name>A0A3S3PUP4_9MAGN</name>
<evidence type="ECO:0000256" key="3">
    <source>
        <dbReference type="ARBA" id="ARBA00022598"/>
    </source>
</evidence>
<dbReference type="InterPro" id="IPR000873">
    <property type="entry name" value="AMP-dep_synth/lig_dom"/>
</dbReference>
<feature type="transmembrane region" description="Helical" evidence="4">
    <location>
        <begin position="2917"/>
        <end position="2942"/>
    </location>
</feature>
<dbReference type="Gene3D" id="3.30.70.1990">
    <property type="match status" value="2"/>
</dbReference>
<feature type="transmembrane region" description="Helical" evidence="4">
    <location>
        <begin position="1383"/>
        <end position="1408"/>
    </location>
</feature>
<keyword evidence="4" id="KW-1133">Transmembrane helix</keyword>
<dbReference type="Pfam" id="PF00550">
    <property type="entry name" value="PP-binding"/>
    <property type="match status" value="2"/>
</dbReference>
<dbReference type="SUPFAM" id="SSF51905">
    <property type="entry name" value="FAD/NAD(P)-binding domain"/>
    <property type="match status" value="2"/>
</dbReference>
<dbReference type="GO" id="GO:0020037">
    <property type="term" value="F:heme binding"/>
    <property type="evidence" value="ECO:0007669"/>
    <property type="project" value="InterPro"/>
</dbReference>
<dbReference type="InterPro" id="IPR002937">
    <property type="entry name" value="Amino_oxidase"/>
</dbReference>
<sequence>MDTGKSLDDQFSKLHPCFPVNARIGIVGAGPSGLSAAYALARLGYSNITVLDKYQTVGGMCESVEIEGKTYDLGGQVLAANSAPVVFHLAKELGCELEEMDSHKFALIDASTGKYQDMEVADDYLSVVSLTLTLQDEAKGSGRIGVHALSAVASDLTPDFLKLRGFKSVPKSVAYGYTASGYGFVQDMPYAYIHEFTRTSMAGKIRRFKGGYMSVWEKLGQFLPVEVLCNTEVLAIQRNSGGIRMSIKNSNKDTEVLEFDKIIISGALPFRNGRTYRSSVSPADVESELMDMSGLEKELFSKVQTIDYYTTVLKIKGLENIPMGFFYFREFMEDPATIGHPVAMQRFYEDTDIFLFWSYGDSKDIMGQTVTKLVTDVVNNMGGEVEKVVLQRRFKYFPHVNSEDMKDGFYEKLETELQGLQNTYYVGGLMAFELTERNSSYAMAMVCRHFANDNPLPMFPYVKRLFPLHNDCGAHTHRKLDELPGLEFPDLSNLDGYLKFWGTQRITENTVLYTWINDEGKAVSKRTYSDLHANASQIARMLLTSSKPIIKPGDRVLLVYVPGLDFIDAFFGCVRAKVLPVPVLPPDPLQRGGQALLKIENISKSCNAVAILSTLSYHAAVRAGNVKHLLSLAKKNGKCSASWPDLPWLHTDSWIKNSRANAYAENFADNSEPSPDDLCFLQFTSGSTGDAKGVMITHGALIHNVKLMRSRYKSSSRTILVSWLPQYHDMGLIGGIFTAMVSGGSAVLFSPLSFIKNPLLWLQTMTDYRATHSAGPNFAFELVVRRLESNKDKARNYDLSPMVFLMVAAEPVRQKTLKRFIELSRTFGLSQEVMAPGYGLAENCVFTQKTGKEHEEHGKEGEVWISSPSAGVGYWSQHELSQKTFGNVLSNCPGKKFTRTGVPEEILASKGILIPDSSDQVGLVVIAEVREGKPVDKEIVNQIETRVAEEHGVSVASVKLIKPKTICKTTSGKIRRFECLKQFQDGTLSLAMEHGPAKRSLLRSFTTGTCKEGKTPRSHLVKAPPLPLNSNRSREEIIEFLKGIVSEQTGISLTKVSSTESLVSYGIDSIGVVRAAQKLSDFLGVPVGAVDIFTATCISDLASFSENLLMKSQPMTTQSHLSESKEEVVRSHTEVSGFRIFSIGFLQLVALVYVAAMLILPVYISSSVFLSLLHTSHFRTPFIKYLFPPLIAPIIWILSMVLTCISILFFGSSFLQPNYALKPEIPIWSVDFVKWWALYKAHEVAGKVLAVHLRGTVFLNYWFEMLGARIGSSVLLDTINITDPPLVSIGDGAVIAEGAMIQGHEVKDGFLSFLPVRIGQKSLVGPYAVIQKGTVLGAEADVQPLQKTEGGKNVFKTREAPKVQKGDMLPEFAEKLPEKFTPIYHFMGIYAVGFLSSLSAAILYFLYIQLSQNSPSLEHLAFLCISGAFHWFPATLIAYATIFTAAPSNPAVFSIYVAIAYVTHGVVLSLITCVSTRYLGSKQKSQQRLTAWLRHRITTACHLRFAKLLSGTEAFCVYLRLLGAKIGRYCSIRAINPITDPSLISIGDGVHLGDFCRIVAGFYSAGGFHCQEIEVQENSVIGSQGLILPGSIIQKDVILGALSVAPTNSVLQKGGVYVGSQMPVMVKNMLHALDERIEEMDGKYKKIVGNLAGSLAVTTMKRQGSRLGFSVFWVKSFQGFAVEGLDLQEMDTGKSLDDQFSKLHPCFPVNARIGIVGAGPSGLSAAYALARLGYSNITVLDKYQTVGGMCESVEIEGKTYDLGGQVLAANSAPVVFHLAKELGCELEEMDSHKFALIDASTGKYQDMEVADDYLSVVSLTLTLQDEAKGSGRIGVHALSAVASDLTPDFLKLRGFKSVPKSVAYGYTASGYGFVQDMPYAYIHEFTRTSMAGKIRRFKGGYMSVWEKLGQFLPVEVLCNTEVLAIQRNSGGIRMSIKNSNKDTEVLEFDKIIISGALPFRNGRTYRSSVSPADVESELMDMSGLEKELFSKVQTIDYYTTVLKIKGLENIPMGFFYFREFMEDPATIGHPVAMQRFYEDTDIFLFWSYGDSKDIMGQTVTKLVTDVVNNMGGEVEKVVLQRQFKYFPHVNSEDMKDGFYEKLETELQGLQNTYYVGGLMAFELTERNSSYAMAMVCRHFANDNPMPMFPYVKSLFPLHNDCGAHTHRKLDELPGLEFPDLSTLDGYLKFWGTQRITENTVLYTWINDEGKAVSKRTYSDLHANASQIARMLLTSSKPIIKPGDRVLLVYVPGLDFIDAFFGCVRAKVLPVPVLPPDPLQRGGQALLKIENISKSCNAVAILSTLSYHAAVRAGNVKNLLSLAKKNGKCSASWPDLPWLHTDSWIKNSRANAYAENFADNSEPSPDDLCFLQFTSGSTGDAKGVMITHGALIHNVKLMRSRYKSSSRTILVSWLPQYHDMGLIGGIFTAMVSGGSAVLFSPLSFIKNPLLWLQTMTDYRATHSAGPNFAFELVVRRLESNKDKARNYDLSPMVFLMVAAEPVRQKTLKRFIELSRTFGLSQEVMAPGYGLAENCVFVSCAFGEGKPILIDWQGRVCCGYVNSNDSDVDIRIVDPETGKEHEEHGKEGEVWISSPSAGVGYWSQHELSQKTFGNVLSNCPGKKFTRTGDLGRILDAKLFITGRIKDLIIVAGRNIYSADVEKTVENSCELLRPGCCAVIGVPEEILASKGILVPDSSDQVGLVVIAEVREGKPVDKEIVNQIETRVAEEHGVSVASVKLIKPKTICKTTSGKIRRFECLKQFQDGTLSLAMEHGPAKRSLLRSFTTGTCKEGKTPRSHLVKVPSLPLNSNRSKEEIIEFLKGIVSEQTGISLTKVSSTESLVSYGIDSIGVVRAAQKLSDFLGVPVGAVDIFTATCISDLASFSENLLMKSQPMTTQSHLSESKEEVVRSHTEVSGFRIFSIGFLQLVALVYVAAMLILPVYISSSGFLSLLHTSRFRTPFVKYLFPPLIAPIIWILSMVLTCISILFFGSSFLQPNYALKPEIPIWSVDFVKWWALYKAHEVVGKVLAVHLRGTVFLNYWFEMLGARIGSSVLLDTINITDPPLVSIGDGAVIAEGAMIQGHEVKDGFLSFLPVRIGQKSSVGPYAVIQKGTVLGAEADVWPLQKTEGGKNVFKTREAPKVQKGDMLPEFAEKLPEKFTPIYHFMGIYAVGFLSSLSAAILYFLYIQLSQNSPSLEHLAFLCISGAFHWFPATLIAYATIFTAAPSNPAVFSIYVAIAYVTHGVVLSLITCVSTRYLGSKQKSQQRLTAWLRHRITTACHLRFAKLLSGTEAFCVYLRLLGAKIGRYCSIRAINPITDPSLISIGDGVHLGDFCRIVAGFYSAGGFHCQEIEVQENSVIGSQGLILPGSIIQKDVILGALSVAPTNSVLQKGGVYVGSQTPVMVKNMLHALDERIEEMDGKYKKIVGNLAGSLAVTTMKVKSRYFHRIGVGGRGILKMFDNLSGLPEHKFFCASKCFPVIIRHSNSLSADDDARIDARGAAMRILSDGDSELPLLDLTLKTGKAFYARTIADFATWLICGLAAREAQVERAPHIRDAVWGSLRQANSYTKLHYYSNVCRLFRFVDGREMYVKFKLRPLDNQINEDSGLVQPTGILPPETGAIPRDEKDTRPLLFLANDFQRQVNSKNGVHYIFQLQFRPVPCDEAECETALDCTQPWDETKFPFVDVGEITINQSLTAEESEGLEFNPFRRCREVDIIRATSCSQSASIDHGRSLVYEICQHLRSGIPLPDAWRTFMDQSDVKVDLSGCPMAAAATRKDARNLTLARRWYQTLWLTLAQPLLQTFLPYFLLGLAVFAPLNWVLYMKEMQKLPLHYLLPLLWVSSGILAGLVCVVAKWVLVGKKKEGDTVLIWSKEVFMDTIWQAAMTLAGDFFMEMTCGSVLFGLWLRLMGSDLRWDQGVYVDSMGAALNPEMVEIEEGGCVGREALLFGHIYEGEGGKVKYGKIRVGEGGFVGSRAVVMPGVSVESGGCLSALTLAMKEEVIKSR</sequence>
<dbReference type="GO" id="GO:0016491">
    <property type="term" value="F:oxidoreductase activity"/>
    <property type="evidence" value="ECO:0007669"/>
    <property type="project" value="InterPro"/>
</dbReference>
<evidence type="ECO:0000259" key="5">
    <source>
        <dbReference type="PROSITE" id="PS50075"/>
    </source>
</evidence>
<feature type="transmembrane region" description="Helical" evidence="4">
    <location>
        <begin position="3232"/>
        <end position="3256"/>
    </location>
</feature>
<keyword evidence="2" id="KW-0597">Phosphoprotein</keyword>
<protein>
    <submittedName>
        <fullName evidence="6">AMP-dependent synthetase/ligase</fullName>
    </submittedName>
</protein>
<dbReference type="PROSITE" id="PS00012">
    <property type="entry name" value="PHOSPHOPANTETHEINE"/>
    <property type="match status" value="2"/>
</dbReference>
<dbReference type="InterPro" id="IPR042099">
    <property type="entry name" value="ANL_N_sf"/>
</dbReference>
<dbReference type="Gene3D" id="1.10.1200.10">
    <property type="entry name" value="ACP-like"/>
    <property type="match status" value="2"/>
</dbReference>
<dbReference type="InterPro" id="IPR006162">
    <property type="entry name" value="Ppantetheine_attach_site"/>
</dbReference>
<feature type="transmembrane region" description="Helical" evidence="4">
    <location>
        <begin position="3160"/>
        <end position="3185"/>
    </location>
</feature>
<reference evidence="6 7" key="1">
    <citation type="journal article" date="2019" name="Nat. Plants">
        <title>Stout camphor tree genome fills gaps in understanding of flowering plant genome evolution.</title>
        <authorList>
            <person name="Chaw S.M."/>
            <person name="Liu Y.C."/>
            <person name="Wu Y.W."/>
            <person name="Wang H.Y."/>
            <person name="Lin C.I."/>
            <person name="Wu C.S."/>
            <person name="Ke H.M."/>
            <person name="Chang L.Y."/>
            <person name="Hsu C.Y."/>
            <person name="Yang H.T."/>
            <person name="Sudianto E."/>
            <person name="Hsu M.H."/>
            <person name="Wu K.P."/>
            <person name="Wang L.N."/>
            <person name="Leebens-Mack J.H."/>
            <person name="Tsai I.J."/>
        </authorList>
    </citation>
    <scope>NUCLEOTIDE SEQUENCE [LARGE SCALE GENOMIC DNA]</scope>
    <source>
        <strain evidence="7">cv. Chaw 1501</strain>
        <tissue evidence="6">Young leaves</tissue>
    </source>
</reference>
<dbReference type="InterPro" id="IPR036736">
    <property type="entry name" value="ACP-like_sf"/>
</dbReference>
<dbReference type="InterPro" id="IPR011004">
    <property type="entry name" value="Trimer_LpxA-like_sf"/>
</dbReference>
<dbReference type="InterPro" id="IPR036188">
    <property type="entry name" value="FAD/NAD-bd_sf"/>
</dbReference>
<dbReference type="Gene3D" id="3.50.50.60">
    <property type="entry name" value="FAD/NAD(P)-binding domain"/>
    <property type="match status" value="2"/>
</dbReference>
<dbReference type="Pfam" id="PF01593">
    <property type="entry name" value="Amino_oxidase"/>
    <property type="match status" value="2"/>
</dbReference>
<keyword evidence="4" id="KW-0812">Transmembrane</keyword>
<feature type="transmembrane region" description="Helical" evidence="4">
    <location>
        <begin position="1140"/>
        <end position="1165"/>
    </location>
</feature>
<evidence type="ECO:0000256" key="2">
    <source>
        <dbReference type="ARBA" id="ARBA00022553"/>
    </source>
</evidence>
<dbReference type="SUPFAM" id="SSF47336">
    <property type="entry name" value="ACP-like"/>
    <property type="match status" value="2"/>
</dbReference>
<organism evidence="6 7">
    <name type="scientific">Cinnamomum micranthum f. kanehirae</name>
    <dbReference type="NCBI Taxonomy" id="337451"/>
    <lineage>
        <taxon>Eukaryota</taxon>
        <taxon>Viridiplantae</taxon>
        <taxon>Streptophyta</taxon>
        <taxon>Embryophyta</taxon>
        <taxon>Tracheophyta</taxon>
        <taxon>Spermatophyta</taxon>
        <taxon>Magnoliopsida</taxon>
        <taxon>Magnoliidae</taxon>
        <taxon>Laurales</taxon>
        <taxon>Lauraceae</taxon>
        <taxon>Cinnamomum</taxon>
    </lineage>
</organism>
<dbReference type="InterPro" id="IPR020845">
    <property type="entry name" value="AMP-binding_CS"/>
</dbReference>
<dbReference type="CDD" id="cd05931">
    <property type="entry name" value="FAAL"/>
    <property type="match status" value="1"/>
</dbReference>
<evidence type="ECO:0000313" key="6">
    <source>
        <dbReference type="EMBL" id="RWR73807.1"/>
    </source>
</evidence>
<dbReference type="GO" id="GO:0031177">
    <property type="term" value="F:phosphopantetheine binding"/>
    <property type="evidence" value="ECO:0007669"/>
    <property type="project" value="InterPro"/>
</dbReference>
<dbReference type="STRING" id="337451.A0A3S3PUP4"/>
<dbReference type="Proteomes" id="UP000283530">
    <property type="component" value="Unassembled WGS sequence"/>
</dbReference>
<dbReference type="Gene3D" id="2.40.180.10">
    <property type="entry name" value="Catalase core domain"/>
    <property type="match status" value="1"/>
</dbReference>
<evidence type="ECO:0000256" key="1">
    <source>
        <dbReference type="ARBA" id="ARBA00022450"/>
    </source>
</evidence>
<evidence type="ECO:0000313" key="7">
    <source>
        <dbReference type="Proteomes" id="UP000283530"/>
    </source>
</evidence>
<evidence type="ECO:0000256" key="4">
    <source>
        <dbReference type="SAM" id="Phobius"/>
    </source>
</evidence>
<dbReference type="InterPro" id="IPR009081">
    <property type="entry name" value="PP-bd_ACP"/>
</dbReference>
<keyword evidence="4" id="KW-0472">Membrane</keyword>
<dbReference type="Gene3D" id="2.160.10.10">
    <property type="entry name" value="Hexapeptide repeat proteins"/>
    <property type="match status" value="4"/>
</dbReference>
<comment type="caution">
    <text evidence="6">The sequence shown here is derived from an EMBL/GenBank/DDBJ whole genome shotgun (WGS) entry which is preliminary data.</text>
</comment>
<dbReference type="GO" id="GO:0016874">
    <property type="term" value="F:ligase activity"/>
    <property type="evidence" value="ECO:0007669"/>
    <property type="project" value="UniProtKB-KW"/>
</dbReference>
<dbReference type="Gene3D" id="3.40.50.12780">
    <property type="entry name" value="N-terminal domain of ligase-like"/>
    <property type="match status" value="2"/>
</dbReference>
<dbReference type="Gene3D" id="1.10.405.20">
    <property type="match status" value="2"/>
</dbReference>
<keyword evidence="7" id="KW-1185">Reference proteome</keyword>
<keyword evidence="1" id="KW-0596">Phosphopantetheine</keyword>
<feature type="transmembrane region" description="Helical" evidence="4">
    <location>
        <begin position="3197"/>
        <end position="3220"/>
    </location>
</feature>
<dbReference type="InterPro" id="IPR040097">
    <property type="entry name" value="FAAL/FAAC"/>
</dbReference>
<feature type="transmembrane region" description="Helical" evidence="4">
    <location>
        <begin position="3834"/>
        <end position="3859"/>
    </location>
</feature>
<dbReference type="SUPFAM" id="SSF56634">
    <property type="entry name" value="Heme-dependent catalase-like"/>
    <property type="match status" value="1"/>
</dbReference>
<dbReference type="SMART" id="SM00823">
    <property type="entry name" value="PKS_PP"/>
    <property type="match status" value="2"/>
</dbReference>
<dbReference type="Gene3D" id="3.30.300.30">
    <property type="match status" value="2"/>
</dbReference>
<accession>A0A3S3PUP4</accession>
<dbReference type="InterPro" id="IPR020806">
    <property type="entry name" value="PKS_PP-bd"/>
</dbReference>
<dbReference type="InterPro" id="IPR045851">
    <property type="entry name" value="AMP-bd_C_sf"/>
</dbReference>
<feature type="transmembrane region" description="Helical" evidence="4">
    <location>
        <begin position="3804"/>
        <end position="3822"/>
    </location>
</feature>
<dbReference type="PANTHER" id="PTHR22754:SF32">
    <property type="entry name" value="DISCO-INTERACTING PROTEIN 2"/>
    <property type="match status" value="1"/>
</dbReference>
<keyword evidence="3 6" id="KW-0436">Ligase</keyword>
<dbReference type="SUPFAM" id="SSF51161">
    <property type="entry name" value="Trimeric LpxA-like enzymes"/>
    <property type="match status" value="5"/>
</dbReference>
<feature type="domain" description="Carrier" evidence="5">
    <location>
        <begin position="1032"/>
        <end position="1109"/>
    </location>
</feature>
<dbReference type="PROSITE" id="PS00455">
    <property type="entry name" value="AMP_BINDING"/>
    <property type="match status" value="2"/>
</dbReference>
<dbReference type="GO" id="GO:0008610">
    <property type="term" value="P:lipid biosynthetic process"/>
    <property type="evidence" value="ECO:0007669"/>
    <property type="project" value="InterPro"/>
</dbReference>
<dbReference type="SUPFAM" id="SSF56801">
    <property type="entry name" value="Acetyl-CoA synthetase-like"/>
    <property type="match status" value="2"/>
</dbReference>